<evidence type="ECO:0000256" key="1">
    <source>
        <dbReference type="ARBA" id="ARBA00022737"/>
    </source>
</evidence>
<dbReference type="SUPFAM" id="SSF47986">
    <property type="entry name" value="DEATH domain"/>
    <property type="match status" value="1"/>
</dbReference>
<evidence type="ECO:0000313" key="6">
    <source>
        <dbReference type="Proteomes" id="UP000242188"/>
    </source>
</evidence>
<comment type="caution">
    <text evidence="5">The sequence shown here is derived from an EMBL/GenBank/DDBJ whole genome shotgun (WGS) entry which is preliminary data.</text>
</comment>
<evidence type="ECO:0000259" key="4">
    <source>
        <dbReference type="PROSITE" id="PS50017"/>
    </source>
</evidence>
<accession>A0A210PEH7</accession>
<gene>
    <name evidence="5" type="ORF">KP79_PYT08701</name>
</gene>
<dbReference type="PROSITE" id="PS50017">
    <property type="entry name" value="DEATH_DOMAIN"/>
    <property type="match status" value="1"/>
</dbReference>
<evidence type="ECO:0000256" key="2">
    <source>
        <dbReference type="ARBA" id="ARBA00023043"/>
    </source>
</evidence>
<feature type="repeat" description="ANK" evidence="3">
    <location>
        <begin position="71"/>
        <end position="103"/>
    </location>
</feature>
<dbReference type="PROSITE" id="PS50297">
    <property type="entry name" value="ANK_REP_REGION"/>
    <property type="match status" value="3"/>
</dbReference>
<dbReference type="InterPro" id="IPR002110">
    <property type="entry name" value="Ankyrin_rpt"/>
</dbReference>
<dbReference type="OrthoDB" id="6140651at2759"/>
<dbReference type="AlphaFoldDB" id="A0A210PEH7"/>
<dbReference type="Pfam" id="PF12796">
    <property type="entry name" value="Ank_2"/>
    <property type="match status" value="1"/>
</dbReference>
<dbReference type="EMBL" id="NEDP02076747">
    <property type="protein sequence ID" value="OWF34893.1"/>
    <property type="molecule type" value="Genomic_DNA"/>
</dbReference>
<dbReference type="SUPFAM" id="SSF48403">
    <property type="entry name" value="Ankyrin repeat"/>
    <property type="match status" value="1"/>
</dbReference>
<evidence type="ECO:0000313" key="5">
    <source>
        <dbReference type="EMBL" id="OWF34893.1"/>
    </source>
</evidence>
<keyword evidence="2 3" id="KW-0040">ANK repeat</keyword>
<dbReference type="Gene3D" id="2.60.220.30">
    <property type="match status" value="1"/>
</dbReference>
<dbReference type="SMART" id="SM00248">
    <property type="entry name" value="ANK"/>
    <property type="match status" value="4"/>
</dbReference>
<dbReference type="Pfam" id="PF00531">
    <property type="entry name" value="Death"/>
    <property type="match status" value="1"/>
</dbReference>
<dbReference type="InterPro" id="IPR036770">
    <property type="entry name" value="Ankyrin_rpt-contain_sf"/>
</dbReference>
<dbReference type="InterPro" id="IPR000488">
    <property type="entry name" value="Death_dom"/>
</dbReference>
<dbReference type="Proteomes" id="UP000242188">
    <property type="component" value="Unassembled WGS sequence"/>
</dbReference>
<reference evidence="5 6" key="1">
    <citation type="journal article" date="2017" name="Nat. Ecol. Evol.">
        <title>Scallop genome provides insights into evolution of bilaterian karyotype and development.</title>
        <authorList>
            <person name="Wang S."/>
            <person name="Zhang J."/>
            <person name="Jiao W."/>
            <person name="Li J."/>
            <person name="Xun X."/>
            <person name="Sun Y."/>
            <person name="Guo X."/>
            <person name="Huan P."/>
            <person name="Dong B."/>
            <person name="Zhang L."/>
            <person name="Hu X."/>
            <person name="Sun X."/>
            <person name="Wang J."/>
            <person name="Zhao C."/>
            <person name="Wang Y."/>
            <person name="Wang D."/>
            <person name="Huang X."/>
            <person name="Wang R."/>
            <person name="Lv J."/>
            <person name="Li Y."/>
            <person name="Zhang Z."/>
            <person name="Liu B."/>
            <person name="Lu W."/>
            <person name="Hui Y."/>
            <person name="Liang J."/>
            <person name="Zhou Z."/>
            <person name="Hou R."/>
            <person name="Li X."/>
            <person name="Liu Y."/>
            <person name="Li H."/>
            <person name="Ning X."/>
            <person name="Lin Y."/>
            <person name="Zhao L."/>
            <person name="Xing Q."/>
            <person name="Dou J."/>
            <person name="Li Y."/>
            <person name="Mao J."/>
            <person name="Guo H."/>
            <person name="Dou H."/>
            <person name="Li T."/>
            <person name="Mu C."/>
            <person name="Jiang W."/>
            <person name="Fu Q."/>
            <person name="Fu X."/>
            <person name="Miao Y."/>
            <person name="Liu J."/>
            <person name="Yu Q."/>
            <person name="Li R."/>
            <person name="Liao H."/>
            <person name="Li X."/>
            <person name="Kong Y."/>
            <person name="Jiang Z."/>
            <person name="Chourrout D."/>
            <person name="Li R."/>
            <person name="Bao Z."/>
        </authorList>
    </citation>
    <scope>NUCLEOTIDE SEQUENCE [LARGE SCALE GENOMIC DNA]</scope>
    <source>
        <strain evidence="5 6">PY_sf001</strain>
    </source>
</reference>
<dbReference type="PROSITE" id="PS50088">
    <property type="entry name" value="ANK_REPEAT"/>
    <property type="match status" value="3"/>
</dbReference>
<dbReference type="GO" id="GO:0007165">
    <property type="term" value="P:signal transduction"/>
    <property type="evidence" value="ECO:0007669"/>
    <property type="project" value="InterPro"/>
</dbReference>
<keyword evidence="1" id="KW-0677">Repeat</keyword>
<organism evidence="5 6">
    <name type="scientific">Mizuhopecten yessoensis</name>
    <name type="common">Japanese scallop</name>
    <name type="synonym">Patinopecten yessoensis</name>
    <dbReference type="NCBI Taxonomy" id="6573"/>
    <lineage>
        <taxon>Eukaryota</taxon>
        <taxon>Metazoa</taxon>
        <taxon>Spiralia</taxon>
        <taxon>Lophotrochozoa</taxon>
        <taxon>Mollusca</taxon>
        <taxon>Bivalvia</taxon>
        <taxon>Autobranchia</taxon>
        <taxon>Pteriomorphia</taxon>
        <taxon>Pectinida</taxon>
        <taxon>Pectinoidea</taxon>
        <taxon>Pectinidae</taxon>
        <taxon>Mizuhopecten</taxon>
    </lineage>
</organism>
<evidence type="ECO:0000256" key="3">
    <source>
        <dbReference type="PROSITE-ProRule" id="PRU00023"/>
    </source>
</evidence>
<sequence>MHDVNYRLYDAVIKGQTGNALKFLRLGADVNKRDVTDGMTPLLKAARRRNFVMMKLLLFHGAKPNTRDKERGLTAMHYSAEAGDTESMMLLLAFNANMDSTDYVGCTPLHYASNRDHARAADLLVFCGADATLRNLRKETPISICENEDIGTTLLESKRVVNGMKNNDVFIEHKQLEADAKTSFNEIGLVVFTPPTFSTDSLSFLCRRVRPEYSDNILRPGRQELLISDTFQYRLSSSKSDGLVCLEIPLYNHPDPFEDVYMKTDTQPKINPANKIMDIKRIRCENSLSDYKWVCYTEADLTTMSAFCLVTVPRVENFDVPPEGTFVTSEVDQFVQISVPPNTFNEPKSRISLEVMPSPVFDPRDFDNIVSVSHFYDLNHNYRERPQKEVGLKIPLPQDYDGEGSLYILGAELSSQAYLDMEEDGEETQEDILECWSIIEKDPIAAKGCIKCPVTHFSYYVASEAKPNMIEDAVIEQTSKLCRRASLRKQHVRLIVMLKPLGNEMYDVIVEIAIARKADDRLNHWRSYRYLDQKPSVSGDFESVPRKRYSITLSAEIEKCGGLPSTPLDFHPKRFNYQQFQICRKKNVDLNSGVVILHDEDSEEEVSRLPIHLTGSPFLEDLGEFEDGFPGFTRNKLLKHLARETGDEWIKVSVLLGLTYRTVEEHSKLPNKTITEKKFKILQLWRDMSKNRQDLGVPDLLSALGKAKRDDLVEYVSAQLKVWLEEKKDMPDRFYHWLEEALQGPSKDILETNNHPEPMTDQFYVLLVEKCGIDLKSTGSHLNLSKPELDGLFSDTLASKDEHKLLHSLGQFYDLCSAEIEEIVALPIGHRLLRMLVVAREKSESNIHAYRSLIEACDSVGLTEAKQWILDMSKEWLMADPEATDPFRIAVHEVIESVEGHYLDDSSPNAD</sequence>
<keyword evidence="6" id="KW-1185">Reference proteome</keyword>
<feature type="repeat" description="ANK" evidence="3">
    <location>
        <begin position="104"/>
        <end position="136"/>
    </location>
</feature>
<dbReference type="PANTHER" id="PTHR24171">
    <property type="entry name" value="ANKYRIN REPEAT DOMAIN-CONTAINING PROTEIN 39-RELATED"/>
    <property type="match status" value="1"/>
</dbReference>
<protein>
    <submittedName>
        <fullName evidence="5">Ankyrin repeat domain-containing protein 1</fullName>
    </submittedName>
</protein>
<feature type="repeat" description="ANK" evidence="3">
    <location>
        <begin position="37"/>
        <end position="69"/>
    </location>
</feature>
<name>A0A210PEH7_MIZYE</name>
<feature type="domain" description="Death" evidence="4">
    <location>
        <begin position="634"/>
        <end position="720"/>
    </location>
</feature>
<dbReference type="Gene3D" id="1.25.40.20">
    <property type="entry name" value="Ankyrin repeat-containing domain"/>
    <property type="match status" value="1"/>
</dbReference>
<dbReference type="InterPro" id="IPR011029">
    <property type="entry name" value="DEATH-like_dom_sf"/>
</dbReference>
<dbReference type="Gene3D" id="1.10.533.10">
    <property type="entry name" value="Death Domain, Fas"/>
    <property type="match status" value="1"/>
</dbReference>
<proteinExistence type="predicted"/>